<dbReference type="InterPro" id="IPR045619">
    <property type="entry name" value="DUF6443"/>
</dbReference>
<organism evidence="2 3">
    <name type="scientific">Chryseobacterium defluvii</name>
    <dbReference type="NCBI Taxonomy" id="160396"/>
    <lineage>
        <taxon>Bacteria</taxon>
        <taxon>Pseudomonadati</taxon>
        <taxon>Bacteroidota</taxon>
        <taxon>Flavobacteriia</taxon>
        <taxon>Flavobacteriales</taxon>
        <taxon>Weeksellaceae</taxon>
        <taxon>Chryseobacterium group</taxon>
        <taxon>Chryseobacterium</taxon>
    </lineage>
</organism>
<accession>A0A840KKB7</accession>
<comment type="caution">
    <text evidence="2">The sequence shown here is derived from an EMBL/GenBank/DDBJ whole genome shotgun (WGS) entry which is preliminary data.</text>
</comment>
<dbReference type="PANTHER" id="PTHR32305">
    <property type="match status" value="1"/>
</dbReference>
<dbReference type="Pfam" id="PF20041">
    <property type="entry name" value="DUF6443"/>
    <property type="match status" value="1"/>
</dbReference>
<reference evidence="2 3" key="1">
    <citation type="submission" date="2020-08" db="EMBL/GenBank/DDBJ databases">
        <title>Functional genomics of gut bacteria from endangered species of beetles.</title>
        <authorList>
            <person name="Carlos-Shanley C."/>
        </authorList>
    </citation>
    <scope>NUCLEOTIDE SEQUENCE [LARGE SCALE GENOMIC DNA]</scope>
    <source>
        <strain evidence="2 3">S00151</strain>
    </source>
</reference>
<dbReference type="Gene3D" id="2.180.10.10">
    <property type="entry name" value="RHS repeat-associated core"/>
    <property type="match status" value="1"/>
</dbReference>
<proteinExistence type="predicted"/>
<keyword evidence="3" id="KW-1185">Reference proteome</keyword>
<evidence type="ECO:0000313" key="3">
    <source>
        <dbReference type="Proteomes" id="UP000592180"/>
    </source>
</evidence>
<dbReference type="InterPro" id="IPR022385">
    <property type="entry name" value="Rhs_assc_core"/>
</dbReference>
<dbReference type="PANTHER" id="PTHR32305:SF15">
    <property type="entry name" value="PROTEIN RHSA-RELATED"/>
    <property type="match status" value="1"/>
</dbReference>
<evidence type="ECO:0000259" key="1">
    <source>
        <dbReference type="Pfam" id="PF20041"/>
    </source>
</evidence>
<feature type="domain" description="DUF6443" evidence="1">
    <location>
        <begin position="52"/>
        <end position="175"/>
    </location>
</feature>
<dbReference type="RefSeq" id="WP_184191366.1">
    <property type="nucleotide sequence ID" value="NZ_JACHLE010000006.1"/>
</dbReference>
<dbReference type="NCBIfam" id="TIGR03696">
    <property type="entry name" value="Rhs_assc_core"/>
    <property type="match status" value="1"/>
</dbReference>
<sequence length="1217" mass="138966">MEILLKNLNITINNKINIMRKILSIGFICLFFSNLFSQTLPSAENYIYSRVYLEPVTTESPNAKQIQGVQYFDGLGRKKQEVSIKSTPNGGDLVIPSTYDAFGRNMKNFLPIPQNTLNGNIHQVGESDINSYYVTSNAYSEKELESYSIGRVKQSAFPGEDWKKNSGHTVRYDYDISKSTDNVKKYTTTTNWDAGNKIFVSSISYTGNYGNSDLYKYSVTNEDNNTEYIYKDQLGHIVLVRKNEGTKYIDTYYVYNEYNQLSYIIPPLTEISGSVNQTTLDNLCYQYKYDDQNRLVEKKLPGKGWEYMLYDKQDRQVAIQDANLREKGQWLYTKYDKFGRVAITGISTGNTRNIEQGLVDLQGLNNVNRINTVYFNRQGIDVYYDNPENSYPKSPNWVTLLSLNYYDTYPEYSFNPSFPASILGAPVLTDNAAINGESTKSLPVLSLIKNIEDDNWTKNYTYYDKKGRIIGAHSINYLGGYTRIESGLDFAGTPKQVITRHKRLNADTERVITETFTYDYQNRLLVHKHKVDNNTEEVLAQNKYNELSQLETKKVGGINTATPLQTIDYAYNIRGWLTKINDPDNLGYDLFGYELEYNNPANESVAPKKYNGNIAEVNWKTSNDEVLRRYGYQYDQLNRLKKAVFQEPGTDLPLNEFYNENLTYDVNGNITKLERYQKPETGTTPLLIDRLNYTYNGNKLTRVFDSSGNYDGFKDDIVSGGYDSSDDYAYDSNGNMIRDDNKKISSIKYNYLDLPTEIIFSDNNKIYYAYRADGTKIRKTKVTYYAGAGSSSNEVIEYLDGFQYQGDSYGGSTPSPKLLFFPTAEGYYNNNINIMVNPYAPAVPAYIYQYKDQVGNTRLNYYKDQNTNSLVIDNESNYYPFGLEHKKYNTQIGNSNYQYKFQEQELQKETGWYSFKWRNYDPGIGRFFNIDPLSEKYAYQSHYNFSENRVTDGRELEGLEYIPMSDEQIQDILERHPDAHYDIIDEIPVFTLGTEDIEGVTISREKSESDLRVDADAEPGIFDSEVGEAVRFGLGFVPGVGSGLDIYEGARDGNWVQFGLGIGGLALDVATLGAGSIIAGGAKGLVREGIEKVAKDVAKELAEKESKDLALGLGDDLFNFAEHHGYNTYRDFSSGFNKNKILDAMNEYDNIHFNTTGFGKINFSRFNPNGPLSFRNYTNWEMHTIFNNPSLLNKTTFYNKAADGSYQILNNYSPFIK</sequence>
<dbReference type="EMBL" id="JACHLE010000006">
    <property type="protein sequence ID" value="MBB4807950.1"/>
    <property type="molecule type" value="Genomic_DNA"/>
</dbReference>
<dbReference type="Proteomes" id="UP000592180">
    <property type="component" value="Unassembled WGS sequence"/>
</dbReference>
<evidence type="ECO:0000313" key="2">
    <source>
        <dbReference type="EMBL" id="MBB4807950.1"/>
    </source>
</evidence>
<dbReference type="InterPro" id="IPR050708">
    <property type="entry name" value="T6SS_VgrG/RHS"/>
</dbReference>
<gene>
    <name evidence="2" type="ORF">HNP38_003290</name>
</gene>
<dbReference type="AlphaFoldDB" id="A0A840KKB7"/>
<name>A0A840KKB7_9FLAO</name>
<protein>
    <submittedName>
        <fullName evidence="2">RHS repeat-associated protein</fullName>
    </submittedName>
</protein>